<evidence type="ECO:0000313" key="2">
    <source>
        <dbReference type="Proteomes" id="UP000591948"/>
    </source>
</evidence>
<protein>
    <recommendedName>
        <fullName evidence="3">Metallophosphoesterase</fullName>
    </recommendedName>
</protein>
<dbReference type="InterPro" id="IPR029052">
    <property type="entry name" value="Metallo-depent_PP-like"/>
</dbReference>
<evidence type="ECO:0008006" key="3">
    <source>
        <dbReference type="Google" id="ProtNLM"/>
    </source>
</evidence>
<feature type="non-terminal residue" evidence="1">
    <location>
        <position position="1"/>
    </location>
</feature>
<dbReference type="Proteomes" id="UP000591948">
    <property type="component" value="Unassembled WGS sequence"/>
</dbReference>
<dbReference type="RefSeq" id="WP_176233587.1">
    <property type="nucleotide sequence ID" value="NZ_BLRY01000096.1"/>
</dbReference>
<dbReference type="Gene3D" id="3.60.21.10">
    <property type="match status" value="1"/>
</dbReference>
<gene>
    <name evidence="1" type="ORF">HKBW3S33_01420</name>
</gene>
<dbReference type="AlphaFoldDB" id="A0A6V8P6P6"/>
<name>A0A6V8P6P6_9ACTN</name>
<organism evidence="1 2">
    <name type="scientific">Candidatus Hakubella thermalkaliphila</name>
    <dbReference type="NCBI Taxonomy" id="2754717"/>
    <lineage>
        <taxon>Bacteria</taxon>
        <taxon>Bacillati</taxon>
        <taxon>Actinomycetota</taxon>
        <taxon>Actinomycetota incertae sedis</taxon>
        <taxon>Candidatus Hakubellales</taxon>
        <taxon>Candidatus Hakubellaceae</taxon>
        <taxon>Candidatus Hakubella</taxon>
    </lineage>
</organism>
<evidence type="ECO:0000313" key="1">
    <source>
        <dbReference type="EMBL" id="GFP28003.1"/>
    </source>
</evidence>
<comment type="caution">
    <text evidence="1">The sequence shown here is derived from an EMBL/GenBank/DDBJ whole genome shotgun (WGS) entry which is preliminary data.</text>
</comment>
<dbReference type="PANTHER" id="PTHR37523:SF1">
    <property type="entry name" value="CALCINEURIN-LIKE PHOSPHOESTERASE DOMAIN-CONTAINING PROTEIN"/>
    <property type="match status" value="1"/>
</dbReference>
<dbReference type="EMBL" id="BLRY01000096">
    <property type="protein sequence ID" value="GFP28003.1"/>
    <property type="molecule type" value="Genomic_DNA"/>
</dbReference>
<keyword evidence="2" id="KW-1185">Reference proteome</keyword>
<reference evidence="1 2" key="1">
    <citation type="journal article" date="2020" name="Front. Microbiol.">
        <title>Single-cell genomics of novel Actinobacteria with the Wood-Ljungdahl pathway discovered in a serpentinizing system.</title>
        <authorList>
            <person name="Merino N."/>
            <person name="Kawai M."/>
            <person name="Boyd E.S."/>
            <person name="Colman D.R."/>
            <person name="McGlynn S.E."/>
            <person name="Nealson K.H."/>
            <person name="Kurokawa K."/>
            <person name="Hongoh Y."/>
        </authorList>
    </citation>
    <scope>NUCLEOTIDE SEQUENCE [LARGE SCALE GENOMIC DNA]</scope>
    <source>
        <strain evidence="1 2">S33</strain>
    </source>
</reference>
<dbReference type="PANTHER" id="PTHR37523">
    <property type="entry name" value="METALLOPHOSPHOESTERASE"/>
    <property type="match status" value="1"/>
</dbReference>
<sequence length="298" mass="33443">CWRKFINAGQFYKADIIILGGDMTGKAIIPIVEKSDGTHKVSFLEQEVVLRGEKEVAQMERTIVDRGYYPLRASFSKVEELNADPKKVEELFVQMAVQTVERWLDYAEKRLKGTGIKCYVCPGNDDMFEIDEVIEGSKYVFNAEGKVIELDPIYKMISTGWSTPTPWNTFRECSEEELQKKIQAMAYQVEDMSRCIFNLHDPPYGSGLDEAPELDAQLRPKYAGRSTVAVGSKAVKEAVEKHQPLLGLFGHIHEAKGLTKIGRTTCINPGSSYEQGILLGVLVDLDSRGIHRYLPTSG</sequence>
<accession>A0A6V8P6P6</accession>
<proteinExistence type="predicted"/>
<dbReference type="SUPFAM" id="SSF56300">
    <property type="entry name" value="Metallo-dependent phosphatases"/>
    <property type="match status" value="1"/>
</dbReference>